<organism evidence="1 2">
    <name type="scientific">Prevotella pectinovora</name>
    <dbReference type="NCBI Taxonomy" id="1602169"/>
    <lineage>
        <taxon>Bacteria</taxon>
        <taxon>Pseudomonadati</taxon>
        <taxon>Bacteroidota</taxon>
        <taxon>Bacteroidia</taxon>
        <taxon>Bacteroidales</taxon>
        <taxon>Prevotellaceae</taxon>
        <taxon>Prevotella</taxon>
    </lineage>
</organism>
<protein>
    <submittedName>
        <fullName evidence="1">Uncharacterized protein</fullName>
    </submittedName>
</protein>
<evidence type="ECO:0000313" key="2">
    <source>
        <dbReference type="Proteomes" id="UP000032046"/>
    </source>
</evidence>
<name>A0A0D0IWJ0_9BACT</name>
<sequence length="96" mass="11218">MPPFFTSGFLLPQISCNSWFGVFYAQTVIRPFNPNRSLGLAWILLFRKMDFVWFLMSNSELLRIKNKQKAPYKKQKTASSYYNYTLNGLMTDLGSM</sequence>
<reference evidence="1 2" key="1">
    <citation type="submission" date="2015-01" db="EMBL/GenBank/DDBJ databases">
        <title>Comparative genomics of non-oral Prevotella species.</title>
        <authorList>
            <person name="Accetto T."/>
            <person name="Nograsek B."/>
            <person name="Avgustin G."/>
        </authorList>
    </citation>
    <scope>NUCLEOTIDE SEQUENCE [LARGE SCALE GENOMIC DNA]</scope>
    <source>
        <strain evidence="1 2">P5-119</strain>
    </source>
</reference>
<gene>
    <name evidence="1" type="ORF">ST44_05305</name>
</gene>
<dbReference type="Proteomes" id="UP000032046">
    <property type="component" value="Unassembled WGS sequence"/>
</dbReference>
<comment type="caution">
    <text evidence="1">The sequence shown here is derived from an EMBL/GenBank/DDBJ whole genome shotgun (WGS) entry which is preliminary data.</text>
</comment>
<keyword evidence="2" id="KW-1185">Reference proteome</keyword>
<dbReference type="STRING" id="1602171.ST44_05305"/>
<evidence type="ECO:0000313" key="1">
    <source>
        <dbReference type="EMBL" id="KIP62869.1"/>
    </source>
</evidence>
<proteinExistence type="predicted"/>
<accession>A0A0D0IWJ0</accession>
<dbReference type="AlphaFoldDB" id="A0A0D0IWJ0"/>
<dbReference type="EMBL" id="JXQK01000050">
    <property type="protein sequence ID" value="KIP62869.1"/>
    <property type="molecule type" value="Genomic_DNA"/>
</dbReference>